<feature type="transmembrane region" description="Helical" evidence="4">
    <location>
        <begin position="356"/>
        <end position="377"/>
    </location>
</feature>
<feature type="transmembrane region" description="Helical" evidence="4">
    <location>
        <begin position="45"/>
        <end position="65"/>
    </location>
</feature>
<feature type="transmembrane region" description="Helical" evidence="4">
    <location>
        <begin position="132"/>
        <end position="155"/>
    </location>
</feature>
<dbReference type="RefSeq" id="WP_091506059.1">
    <property type="nucleotide sequence ID" value="NZ_FOLE01000001.1"/>
</dbReference>
<evidence type="ECO:0000256" key="1">
    <source>
        <dbReference type="ARBA" id="ARBA00022692"/>
    </source>
</evidence>
<dbReference type="InterPro" id="IPR036259">
    <property type="entry name" value="MFS_trans_sf"/>
</dbReference>
<evidence type="ECO:0000256" key="2">
    <source>
        <dbReference type="ARBA" id="ARBA00022989"/>
    </source>
</evidence>
<feature type="transmembrane region" description="Helical" evidence="4">
    <location>
        <begin position="241"/>
        <end position="258"/>
    </location>
</feature>
<feature type="transmembrane region" description="Helical" evidence="4">
    <location>
        <begin position="102"/>
        <end position="125"/>
    </location>
</feature>
<accession>A0A1I1DJN4</accession>
<keyword evidence="2 4" id="KW-1133">Transmembrane helix</keyword>
<evidence type="ECO:0000256" key="3">
    <source>
        <dbReference type="ARBA" id="ARBA00023136"/>
    </source>
</evidence>
<dbReference type="InterPro" id="IPR010645">
    <property type="entry name" value="MFS_4"/>
</dbReference>
<dbReference type="EMBL" id="FOLE01000001">
    <property type="protein sequence ID" value="SFB75121.1"/>
    <property type="molecule type" value="Genomic_DNA"/>
</dbReference>
<dbReference type="GO" id="GO:0022857">
    <property type="term" value="F:transmembrane transporter activity"/>
    <property type="evidence" value="ECO:0007669"/>
    <property type="project" value="InterPro"/>
</dbReference>
<name>A0A1I1DJN4_9BACT</name>
<protein>
    <submittedName>
        <fullName evidence="6">Predicted arabinose efflux permease, MFS family</fullName>
    </submittedName>
</protein>
<keyword evidence="1 4" id="KW-0812">Transmembrane</keyword>
<dbReference type="STRING" id="927664.SAMN05421780_101269"/>
<dbReference type="OrthoDB" id="9797953at2"/>
<keyword evidence="7" id="KW-1185">Reference proteome</keyword>
<evidence type="ECO:0000313" key="7">
    <source>
        <dbReference type="Proteomes" id="UP000199514"/>
    </source>
</evidence>
<keyword evidence="3 4" id="KW-0472">Membrane</keyword>
<dbReference type="SUPFAM" id="SSF103473">
    <property type="entry name" value="MFS general substrate transporter"/>
    <property type="match status" value="1"/>
</dbReference>
<dbReference type="InterPro" id="IPR020846">
    <property type="entry name" value="MFS_dom"/>
</dbReference>
<organism evidence="6 7">
    <name type="scientific">Flexibacter flexilis DSM 6793</name>
    <dbReference type="NCBI Taxonomy" id="927664"/>
    <lineage>
        <taxon>Bacteria</taxon>
        <taxon>Pseudomonadati</taxon>
        <taxon>Bacteroidota</taxon>
        <taxon>Cytophagia</taxon>
        <taxon>Cytophagales</taxon>
        <taxon>Flexibacteraceae</taxon>
        <taxon>Flexibacter</taxon>
    </lineage>
</organism>
<feature type="transmembrane region" description="Helical" evidence="4">
    <location>
        <begin position="270"/>
        <end position="288"/>
    </location>
</feature>
<feature type="transmembrane region" description="Helical" evidence="4">
    <location>
        <begin position="294"/>
        <end position="316"/>
    </location>
</feature>
<feature type="transmembrane region" description="Helical" evidence="4">
    <location>
        <begin position="328"/>
        <end position="350"/>
    </location>
</feature>
<feature type="transmembrane region" description="Helical" evidence="4">
    <location>
        <begin position="161"/>
        <end position="181"/>
    </location>
</feature>
<feature type="transmembrane region" description="Helical" evidence="4">
    <location>
        <begin position="202"/>
        <end position="221"/>
    </location>
</feature>
<feature type="transmembrane region" description="Helical" evidence="4">
    <location>
        <begin position="72"/>
        <end position="90"/>
    </location>
</feature>
<proteinExistence type="predicted"/>
<dbReference type="AlphaFoldDB" id="A0A1I1DJN4"/>
<dbReference type="GO" id="GO:0005886">
    <property type="term" value="C:plasma membrane"/>
    <property type="evidence" value="ECO:0007669"/>
    <property type="project" value="TreeGrafter"/>
</dbReference>
<gene>
    <name evidence="6" type="ORF">SAMN05421780_101269</name>
</gene>
<dbReference type="PROSITE" id="PS50850">
    <property type="entry name" value="MFS"/>
    <property type="match status" value="1"/>
</dbReference>
<dbReference type="Pfam" id="PF06779">
    <property type="entry name" value="MFS_4"/>
    <property type="match status" value="1"/>
</dbReference>
<dbReference type="PANTHER" id="PTHR23537">
    <property type="match status" value="1"/>
</dbReference>
<dbReference type="Proteomes" id="UP000199514">
    <property type="component" value="Unassembled WGS sequence"/>
</dbReference>
<feature type="domain" description="Major facilitator superfamily (MFS) profile" evidence="5">
    <location>
        <begin position="1"/>
        <end position="382"/>
    </location>
</feature>
<evidence type="ECO:0000256" key="4">
    <source>
        <dbReference type="SAM" id="Phobius"/>
    </source>
</evidence>
<evidence type="ECO:0000259" key="5">
    <source>
        <dbReference type="PROSITE" id="PS50850"/>
    </source>
</evidence>
<sequence>MDRIKVILSGICSLILTVGIARFAYTPLLPIMREQAHLTEVTGGWLAAFNYAGYISGILLSAAMSQAHHKYIFFRITLVLAIFTTLGMGFTTNPIVWGALRYVSGVCSVAGLIQASGMVLGWLTANGYQKELGLHFSGMGLGILLSGIVCIALEQTVRWDGLWVIFGLLSLVFFVPAWFWMPRPANPVTNATQVAAAAPVSNKWFGIMVAAYFCAGVGYVISATFIVDILKRLATFANQGALVWIVVGLAAAPSSFLWDRVSRQLGQIPTLMIAYLLQVFAVLIPAFSESSLPNLVGAAIFGSTFIGIVSLTLNLIGNKYPQNPAKAMARLTLSYGAAQILAPIMSGYIVTLSGSYTWVLYITAAMMTLGTLLLVWLHQHNSTVKI</sequence>
<reference evidence="6 7" key="1">
    <citation type="submission" date="2016-10" db="EMBL/GenBank/DDBJ databases">
        <authorList>
            <person name="de Groot N.N."/>
        </authorList>
    </citation>
    <scope>NUCLEOTIDE SEQUENCE [LARGE SCALE GENOMIC DNA]</scope>
    <source>
        <strain evidence="6 7">DSM 6793</strain>
    </source>
</reference>
<evidence type="ECO:0000313" key="6">
    <source>
        <dbReference type="EMBL" id="SFB75121.1"/>
    </source>
</evidence>
<dbReference type="Gene3D" id="1.20.1250.20">
    <property type="entry name" value="MFS general substrate transporter like domains"/>
    <property type="match status" value="2"/>
</dbReference>
<feature type="transmembrane region" description="Helical" evidence="4">
    <location>
        <begin position="7"/>
        <end position="25"/>
    </location>
</feature>
<dbReference type="PANTHER" id="PTHR23537:SF1">
    <property type="entry name" value="SUGAR TRANSPORTER"/>
    <property type="match status" value="1"/>
</dbReference>